<organism evidence="2 3">
    <name type="scientific">Naegleria lovaniensis</name>
    <name type="common">Amoeba</name>
    <dbReference type="NCBI Taxonomy" id="51637"/>
    <lineage>
        <taxon>Eukaryota</taxon>
        <taxon>Discoba</taxon>
        <taxon>Heterolobosea</taxon>
        <taxon>Tetramitia</taxon>
        <taxon>Eutetramitia</taxon>
        <taxon>Vahlkampfiidae</taxon>
        <taxon>Naegleria</taxon>
    </lineage>
</organism>
<evidence type="ECO:0000313" key="3">
    <source>
        <dbReference type="Proteomes" id="UP000816034"/>
    </source>
</evidence>
<name>A0AA88KGK2_NAELO</name>
<evidence type="ECO:0000313" key="2">
    <source>
        <dbReference type="EMBL" id="KAG2379272.1"/>
    </source>
</evidence>
<keyword evidence="3" id="KW-1185">Reference proteome</keyword>
<dbReference type="RefSeq" id="XP_044546534.1">
    <property type="nucleotide sequence ID" value="XM_044697374.1"/>
</dbReference>
<evidence type="ECO:0000256" key="1">
    <source>
        <dbReference type="SAM" id="MobiDB-lite"/>
    </source>
</evidence>
<dbReference type="AlphaFoldDB" id="A0AA88KGK2"/>
<proteinExistence type="predicted"/>
<feature type="compositionally biased region" description="Low complexity" evidence="1">
    <location>
        <begin position="96"/>
        <end position="106"/>
    </location>
</feature>
<dbReference type="EMBL" id="PYSW02000029">
    <property type="protein sequence ID" value="KAG2379272.1"/>
    <property type="molecule type" value="Genomic_DNA"/>
</dbReference>
<comment type="caution">
    <text evidence="2">The sequence shown here is derived from an EMBL/GenBank/DDBJ whole genome shotgun (WGS) entry which is preliminary data.</text>
</comment>
<accession>A0AA88KGK2</accession>
<dbReference type="Proteomes" id="UP000816034">
    <property type="component" value="Unassembled WGS sequence"/>
</dbReference>
<protein>
    <submittedName>
        <fullName evidence="2">Uncharacterized protein</fullName>
    </submittedName>
</protein>
<sequence>MLLRKSSLSSLLSCHHRCIKTTSSTTPLKSSLIHHDSVKLKLLFIENYSNGVAQAHAHFHHHSFIALNSSNNSSKILLKNTTVGTTPTKPLKFKASSSDPNNSSSKGDSKSKPKSNFFFNLTLGCSLAIFALMQYVNYHEDLDPDANNDDWKLLFSSLEGEQDPSNHTKVKYSVFTKRHHFKMNEFIAMSSNSYITQVQDEEGGENLIVLYNPIKLTEQTKQHLNSLFSPNLRNTFVIVLPNTEHTSFFGDYYHDYCYKEASKKHNARVLFLCQKDAKDMFIELARKNIVVRKETPVTAEINIESDLFMEFGRFSAVSKKETARDQRKEIVDLVTKHFEIIRVKGIDPRVEESLLYHKASKTLMACDLIMNLEGHTAQDPIIKLKRPQYEPYVLKYSRHFKFGKEMDAPYLDKNMLHDIPKIRESLNQAVRLPWNGVGMAHGNTIVIENTPEGRKREEELKQKWLSSWESKFTA</sequence>
<dbReference type="GeneID" id="68099865"/>
<feature type="region of interest" description="Disordered" evidence="1">
    <location>
        <begin position="88"/>
        <end position="112"/>
    </location>
</feature>
<gene>
    <name evidence="2" type="ORF">C9374_007411</name>
</gene>
<reference evidence="2 3" key="1">
    <citation type="journal article" date="2018" name="BMC Genomics">
        <title>The genome of Naegleria lovaniensis, the basis for a comparative approach to unravel pathogenicity factors of the human pathogenic amoeba N. fowleri.</title>
        <authorList>
            <person name="Liechti N."/>
            <person name="Schurch N."/>
            <person name="Bruggmann R."/>
            <person name="Wittwer M."/>
        </authorList>
    </citation>
    <scope>NUCLEOTIDE SEQUENCE [LARGE SCALE GENOMIC DNA]</scope>
    <source>
        <strain evidence="2 3">ATCC 30569</strain>
    </source>
</reference>